<evidence type="ECO:0000313" key="10">
    <source>
        <dbReference type="EMBL" id="PJE93857.1"/>
    </source>
</evidence>
<gene>
    <name evidence="10" type="ORF">CUT44_32190</name>
</gene>
<evidence type="ECO:0000256" key="2">
    <source>
        <dbReference type="ARBA" id="ARBA00022448"/>
    </source>
</evidence>
<dbReference type="InterPro" id="IPR000515">
    <property type="entry name" value="MetI-like"/>
</dbReference>
<feature type="compositionally biased region" description="Basic residues" evidence="8">
    <location>
        <begin position="26"/>
        <end position="35"/>
    </location>
</feature>
<comment type="similarity">
    <text evidence="7">Belongs to the binding-protein-dependent transport system permease family.</text>
</comment>
<dbReference type="PANTHER" id="PTHR30193">
    <property type="entry name" value="ABC TRANSPORTER PERMEASE PROTEIN"/>
    <property type="match status" value="1"/>
</dbReference>
<feature type="transmembrane region" description="Helical" evidence="7">
    <location>
        <begin position="315"/>
        <end position="339"/>
    </location>
</feature>
<sequence>MASDSRTAAGAGGAPAPPAGTGAKRGTGRTGKRGGPRNSPHYRTYLKYRFVAGFLAVPLVLYGILVVSPFFQTFWYSLTDWTGLSSDFAFVGLDNFERLLDDEIFRKALWHNVLLLLVLPVLTLGLGVFFAFMLNVGGRHRRGEAVAGVRGSHFYKIVYFFPQALSIAIVVVLWKYIFNPAGGLLNGVLTILGLEEWHQSWLGDPRLAFWCVVTVMVWANVGFYVVLFSAAMGSIPREIYEAALLDGAGRVATFFRVTLPLMRDTVQTGWVYMGIMALDAFAVVHILTVNQGGPAYSTIVTPVYLYNKAFQDGQAGYATAVAVALLIVTMVFAVVAMTLGRSKDRIEF</sequence>
<feature type="transmembrane region" description="Helical" evidence="7">
    <location>
        <begin position="207"/>
        <end position="227"/>
    </location>
</feature>
<feature type="transmembrane region" description="Helical" evidence="7">
    <location>
        <begin position="113"/>
        <end position="136"/>
    </location>
</feature>
<dbReference type="Gene3D" id="1.10.3720.10">
    <property type="entry name" value="MetI-like"/>
    <property type="match status" value="1"/>
</dbReference>
<evidence type="ECO:0000256" key="4">
    <source>
        <dbReference type="ARBA" id="ARBA00022692"/>
    </source>
</evidence>
<name>A0A2M8LPI2_9ACTN</name>
<feature type="transmembrane region" description="Helical" evidence="7">
    <location>
        <begin position="269"/>
        <end position="288"/>
    </location>
</feature>
<keyword evidence="3" id="KW-1003">Cell membrane</keyword>
<dbReference type="PROSITE" id="PS50928">
    <property type="entry name" value="ABC_TM1"/>
    <property type="match status" value="1"/>
</dbReference>
<evidence type="ECO:0000313" key="11">
    <source>
        <dbReference type="Proteomes" id="UP000230407"/>
    </source>
</evidence>
<dbReference type="PANTHER" id="PTHR30193:SF41">
    <property type="entry name" value="DIACETYLCHITOBIOSE UPTAKE SYSTEM PERMEASE PROTEIN NGCF"/>
    <property type="match status" value="1"/>
</dbReference>
<evidence type="ECO:0000256" key="5">
    <source>
        <dbReference type="ARBA" id="ARBA00022989"/>
    </source>
</evidence>
<feature type="domain" description="ABC transmembrane type-1" evidence="9">
    <location>
        <begin position="109"/>
        <end position="336"/>
    </location>
</feature>
<dbReference type="InterPro" id="IPR051393">
    <property type="entry name" value="ABC_transporter_permease"/>
</dbReference>
<dbReference type="Pfam" id="PF00528">
    <property type="entry name" value="BPD_transp_1"/>
    <property type="match status" value="1"/>
</dbReference>
<keyword evidence="11" id="KW-1185">Reference proteome</keyword>
<dbReference type="RefSeq" id="WP_100205527.1">
    <property type="nucleotide sequence ID" value="NZ_PGGW01000071.1"/>
</dbReference>
<feature type="transmembrane region" description="Helical" evidence="7">
    <location>
        <begin position="157"/>
        <end position="177"/>
    </location>
</feature>
<keyword evidence="5 7" id="KW-1133">Transmembrane helix</keyword>
<protein>
    <submittedName>
        <fullName evidence="10">ABC transporter permease</fullName>
    </submittedName>
</protein>
<dbReference type="SUPFAM" id="SSF161098">
    <property type="entry name" value="MetI-like"/>
    <property type="match status" value="1"/>
</dbReference>
<feature type="transmembrane region" description="Helical" evidence="7">
    <location>
        <begin position="50"/>
        <end position="71"/>
    </location>
</feature>
<comment type="caution">
    <text evidence="10">The sequence shown here is derived from an EMBL/GenBank/DDBJ whole genome shotgun (WGS) entry which is preliminary data.</text>
</comment>
<accession>A0A2M8LPI2</accession>
<keyword evidence="2 7" id="KW-0813">Transport</keyword>
<dbReference type="InterPro" id="IPR035906">
    <property type="entry name" value="MetI-like_sf"/>
</dbReference>
<reference evidence="10 11" key="1">
    <citation type="submission" date="2017-11" db="EMBL/GenBank/DDBJ databases">
        <title>Streptomyces carmine sp. nov., a novel actinomycete isolated from Sophora alopecuroides in Xinjiang, China.</title>
        <authorList>
            <person name="Wang Y."/>
            <person name="Luo X."/>
            <person name="Wan C."/>
            <person name="Zhang L."/>
        </authorList>
    </citation>
    <scope>NUCLEOTIDE SEQUENCE [LARGE SCALE GENOMIC DNA]</scope>
    <source>
        <strain evidence="10 11">TRM SA0054</strain>
    </source>
</reference>
<organism evidence="10 11">
    <name type="scientific">Streptomyces carminius</name>
    <dbReference type="NCBI Taxonomy" id="2665496"/>
    <lineage>
        <taxon>Bacteria</taxon>
        <taxon>Bacillati</taxon>
        <taxon>Actinomycetota</taxon>
        <taxon>Actinomycetes</taxon>
        <taxon>Kitasatosporales</taxon>
        <taxon>Streptomycetaceae</taxon>
        <taxon>Streptomyces</taxon>
    </lineage>
</organism>
<evidence type="ECO:0000259" key="9">
    <source>
        <dbReference type="PROSITE" id="PS50928"/>
    </source>
</evidence>
<proteinExistence type="inferred from homology"/>
<feature type="region of interest" description="Disordered" evidence="8">
    <location>
        <begin position="1"/>
        <end position="38"/>
    </location>
</feature>
<comment type="subcellular location">
    <subcellularLocation>
        <location evidence="1 7">Cell membrane</location>
        <topology evidence="1 7">Multi-pass membrane protein</topology>
    </subcellularLocation>
</comment>
<dbReference type="GO" id="GO:0055085">
    <property type="term" value="P:transmembrane transport"/>
    <property type="evidence" value="ECO:0007669"/>
    <property type="project" value="InterPro"/>
</dbReference>
<dbReference type="Proteomes" id="UP000230407">
    <property type="component" value="Unassembled WGS sequence"/>
</dbReference>
<keyword evidence="6 7" id="KW-0472">Membrane</keyword>
<dbReference type="GO" id="GO:0005886">
    <property type="term" value="C:plasma membrane"/>
    <property type="evidence" value="ECO:0007669"/>
    <property type="project" value="UniProtKB-SubCell"/>
</dbReference>
<dbReference type="AlphaFoldDB" id="A0A2M8LPI2"/>
<evidence type="ECO:0000256" key="7">
    <source>
        <dbReference type="RuleBase" id="RU363032"/>
    </source>
</evidence>
<evidence type="ECO:0000256" key="1">
    <source>
        <dbReference type="ARBA" id="ARBA00004651"/>
    </source>
</evidence>
<dbReference type="CDD" id="cd06261">
    <property type="entry name" value="TM_PBP2"/>
    <property type="match status" value="1"/>
</dbReference>
<evidence type="ECO:0000256" key="8">
    <source>
        <dbReference type="SAM" id="MobiDB-lite"/>
    </source>
</evidence>
<evidence type="ECO:0000256" key="3">
    <source>
        <dbReference type="ARBA" id="ARBA00022475"/>
    </source>
</evidence>
<evidence type="ECO:0000256" key="6">
    <source>
        <dbReference type="ARBA" id="ARBA00023136"/>
    </source>
</evidence>
<dbReference type="EMBL" id="PGGW01000071">
    <property type="protein sequence ID" value="PJE93857.1"/>
    <property type="molecule type" value="Genomic_DNA"/>
</dbReference>
<keyword evidence="4 7" id="KW-0812">Transmembrane</keyword>